<keyword evidence="12" id="KW-1185">Reference proteome</keyword>
<dbReference type="STRING" id="660521.SAMN04487949_2956"/>
<dbReference type="GO" id="GO:0005737">
    <property type="term" value="C:cytoplasm"/>
    <property type="evidence" value="ECO:0007669"/>
    <property type="project" value="UniProtKB-SubCell"/>
</dbReference>
<proteinExistence type="inferred from homology"/>
<evidence type="ECO:0000256" key="4">
    <source>
        <dbReference type="ARBA" id="ARBA00022490"/>
    </source>
</evidence>
<comment type="similarity">
    <text evidence="3 9">Belongs to the FKBP-type PPIase family.</text>
</comment>
<evidence type="ECO:0000256" key="5">
    <source>
        <dbReference type="ARBA" id="ARBA00023110"/>
    </source>
</evidence>
<evidence type="ECO:0000313" key="11">
    <source>
        <dbReference type="EMBL" id="SDM95083.1"/>
    </source>
</evidence>
<keyword evidence="7 8" id="KW-0413">Isomerase</keyword>
<dbReference type="PANTHER" id="PTHR47861:SF3">
    <property type="entry name" value="FKBP-TYPE PEPTIDYL-PROLYL CIS-TRANS ISOMERASE SLYD"/>
    <property type="match status" value="1"/>
</dbReference>
<dbReference type="Pfam" id="PF00254">
    <property type="entry name" value="FKBP_C"/>
    <property type="match status" value="1"/>
</dbReference>
<evidence type="ECO:0000256" key="7">
    <source>
        <dbReference type="ARBA" id="ARBA00023235"/>
    </source>
</evidence>
<dbReference type="OrthoDB" id="8615at2157"/>
<dbReference type="InterPro" id="IPR046357">
    <property type="entry name" value="PPIase_dom_sf"/>
</dbReference>
<name>A0A1G9XFK8_9EURY</name>
<evidence type="ECO:0000256" key="6">
    <source>
        <dbReference type="ARBA" id="ARBA00023186"/>
    </source>
</evidence>
<evidence type="ECO:0000259" key="10">
    <source>
        <dbReference type="PROSITE" id="PS50059"/>
    </source>
</evidence>
<keyword evidence="6" id="KW-0143">Chaperone</keyword>
<dbReference type="PROSITE" id="PS50059">
    <property type="entry name" value="FKBP_PPIASE"/>
    <property type="match status" value="1"/>
</dbReference>
<accession>A0A1G9XFK8</accession>
<dbReference type="Proteomes" id="UP000199451">
    <property type="component" value="Unassembled WGS sequence"/>
</dbReference>
<evidence type="ECO:0000256" key="8">
    <source>
        <dbReference type="PROSITE-ProRule" id="PRU00277"/>
    </source>
</evidence>
<dbReference type="InterPro" id="IPR001179">
    <property type="entry name" value="PPIase_FKBP_dom"/>
</dbReference>
<dbReference type="SUPFAM" id="SSF54534">
    <property type="entry name" value="FKBP-like"/>
    <property type="match status" value="1"/>
</dbReference>
<organism evidence="11 12">
    <name type="scientific">Halogranum gelatinilyticum</name>
    <dbReference type="NCBI Taxonomy" id="660521"/>
    <lineage>
        <taxon>Archaea</taxon>
        <taxon>Methanobacteriati</taxon>
        <taxon>Methanobacteriota</taxon>
        <taxon>Stenosarchaea group</taxon>
        <taxon>Halobacteria</taxon>
        <taxon>Halobacteriales</taxon>
        <taxon>Haloferacaceae</taxon>
    </lineage>
</organism>
<evidence type="ECO:0000313" key="12">
    <source>
        <dbReference type="Proteomes" id="UP000199451"/>
    </source>
</evidence>
<dbReference type="EMBL" id="FNHL01000004">
    <property type="protein sequence ID" value="SDM95083.1"/>
    <property type="molecule type" value="Genomic_DNA"/>
</dbReference>
<dbReference type="GO" id="GO:0042026">
    <property type="term" value="P:protein refolding"/>
    <property type="evidence" value="ECO:0007669"/>
    <property type="project" value="UniProtKB-ARBA"/>
</dbReference>
<gene>
    <name evidence="11" type="ORF">SAMN04487949_2956</name>
</gene>
<comment type="catalytic activity">
    <reaction evidence="1 8 9">
        <text>[protein]-peptidylproline (omega=180) = [protein]-peptidylproline (omega=0)</text>
        <dbReference type="Rhea" id="RHEA:16237"/>
        <dbReference type="Rhea" id="RHEA-COMP:10747"/>
        <dbReference type="Rhea" id="RHEA-COMP:10748"/>
        <dbReference type="ChEBI" id="CHEBI:83833"/>
        <dbReference type="ChEBI" id="CHEBI:83834"/>
        <dbReference type="EC" id="5.2.1.8"/>
    </reaction>
</comment>
<dbReference type="GO" id="GO:0003755">
    <property type="term" value="F:peptidyl-prolyl cis-trans isomerase activity"/>
    <property type="evidence" value="ECO:0007669"/>
    <property type="project" value="UniProtKB-UniRule"/>
</dbReference>
<comment type="subcellular location">
    <subcellularLocation>
        <location evidence="2">Cytoplasm</location>
    </subcellularLocation>
</comment>
<dbReference type="RefSeq" id="WP_089698672.1">
    <property type="nucleotide sequence ID" value="NZ_FNHL01000004.1"/>
</dbReference>
<dbReference type="PANTHER" id="PTHR47861">
    <property type="entry name" value="FKBP-TYPE PEPTIDYL-PROLYL CIS-TRANS ISOMERASE SLYD"/>
    <property type="match status" value="1"/>
</dbReference>
<evidence type="ECO:0000256" key="1">
    <source>
        <dbReference type="ARBA" id="ARBA00000971"/>
    </source>
</evidence>
<evidence type="ECO:0000256" key="2">
    <source>
        <dbReference type="ARBA" id="ARBA00004496"/>
    </source>
</evidence>
<dbReference type="AlphaFoldDB" id="A0A1G9XFK8"/>
<reference evidence="12" key="1">
    <citation type="submission" date="2016-10" db="EMBL/GenBank/DDBJ databases">
        <authorList>
            <person name="Varghese N."/>
            <person name="Submissions S."/>
        </authorList>
    </citation>
    <scope>NUCLEOTIDE SEQUENCE [LARGE SCALE GENOMIC DNA]</scope>
    <source>
        <strain evidence="12">CGMCC 1.10119</strain>
    </source>
</reference>
<evidence type="ECO:0000256" key="9">
    <source>
        <dbReference type="RuleBase" id="RU003915"/>
    </source>
</evidence>
<evidence type="ECO:0000256" key="3">
    <source>
        <dbReference type="ARBA" id="ARBA00006577"/>
    </source>
</evidence>
<keyword evidence="5 8" id="KW-0697">Rotamase</keyword>
<protein>
    <recommendedName>
        <fullName evidence="9">Peptidyl-prolyl cis-trans isomerase</fullName>
        <ecNumber evidence="9">5.2.1.8</ecNumber>
    </recommendedName>
</protein>
<feature type="domain" description="PPIase FKBP-type" evidence="10">
    <location>
        <begin position="6"/>
        <end position="88"/>
    </location>
</feature>
<dbReference type="EC" id="5.2.1.8" evidence="9"/>
<keyword evidence="4" id="KW-0963">Cytoplasm</keyword>
<sequence>MPIEPGDTVTVEYVGRFEDGSVFNTSRYEVAAEHGLVEAQGAEREDYTPLVFTVGEEAVIPGLDDALVGMEVDDEATVTIPPEDAYGAFDPERVRTYGRETFEAMVGDAPEVGLHVHAENGLHGDVVAVRDDEVEVDFNHELAGKTLVLDIEIVDRW</sequence>
<dbReference type="Gene3D" id="3.10.50.40">
    <property type="match status" value="1"/>
</dbReference>